<accession>A0A1B9GQC5</accession>
<gene>
    <name evidence="7" type="ORF">I316_05011</name>
</gene>
<evidence type="ECO:0000313" key="7">
    <source>
        <dbReference type="EMBL" id="OCF33270.1"/>
    </source>
</evidence>
<dbReference type="Gene3D" id="1.20.120.850">
    <property type="entry name" value="SWI2/SNF2 ATPases, N-terminal domain"/>
    <property type="match status" value="1"/>
</dbReference>
<evidence type="ECO:0000256" key="3">
    <source>
        <dbReference type="ARBA" id="ARBA00022840"/>
    </source>
</evidence>
<dbReference type="InterPro" id="IPR027417">
    <property type="entry name" value="P-loop_NTPase"/>
</dbReference>
<dbReference type="InterPro" id="IPR000330">
    <property type="entry name" value="SNF2_N"/>
</dbReference>
<dbReference type="GO" id="GO:0007131">
    <property type="term" value="P:reciprocal meiotic recombination"/>
    <property type="evidence" value="ECO:0007669"/>
    <property type="project" value="TreeGrafter"/>
</dbReference>
<feature type="compositionally biased region" description="Acidic residues" evidence="4">
    <location>
        <begin position="1044"/>
        <end position="1053"/>
    </location>
</feature>
<feature type="compositionally biased region" description="Acidic residues" evidence="4">
    <location>
        <begin position="997"/>
        <end position="1009"/>
    </location>
</feature>
<protein>
    <recommendedName>
        <fullName evidence="9">DNA repair and recombination protein RAD54B</fullName>
    </recommendedName>
</protein>
<dbReference type="Gene3D" id="3.40.50.300">
    <property type="entry name" value="P-loop containing nucleotide triphosphate hydrolases"/>
    <property type="match status" value="1"/>
</dbReference>
<organism evidence="7 8">
    <name type="scientific">Kwoniella heveanensis BCC8398</name>
    <dbReference type="NCBI Taxonomy" id="1296120"/>
    <lineage>
        <taxon>Eukaryota</taxon>
        <taxon>Fungi</taxon>
        <taxon>Dikarya</taxon>
        <taxon>Basidiomycota</taxon>
        <taxon>Agaricomycotina</taxon>
        <taxon>Tremellomycetes</taxon>
        <taxon>Tremellales</taxon>
        <taxon>Cryptococcaceae</taxon>
        <taxon>Kwoniella</taxon>
    </lineage>
</organism>
<dbReference type="GO" id="GO:0016787">
    <property type="term" value="F:hydrolase activity"/>
    <property type="evidence" value="ECO:0007669"/>
    <property type="project" value="UniProtKB-KW"/>
</dbReference>
<dbReference type="PANTHER" id="PTHR45629:SF7">
    <property type="entry name" value="DNA EXCISION REPAIR PROTEIN ERCC-6-RELATED"/>
    <property type="match status" value="1"/>
</dbReference>
<feature type="region of interest" description="Disordered" evidence="4">
    <location>
        <begin position="890"/>
        <end position="910"/>
    </location>
</feature>
<feature type="compositionally biased region" description="Basic residues" evidence="4">
    <location>
        <begin position="1107"/>
        <end position="1117"/>
    </location>
</feature>
<dbReference type="Pfam" id="PF00176">
    <property type="entry name" value="SNF2-rel_dom"/>
    <property type="match status" value="1"/>
</dbReference>
<feature type="compositionally biased region" description="Low complexity" evidence="4">
    <location>
        <begin position="1093"/>
        <end position="1106"/>
    </location>
</feature>
<dbReference type="GO" id="GO:0005634">
    <property type="term" value="C:nucleus"/>
    <property type="evidence" value="ECO:0007669"/>
    <property type="project" value="TreeGrafter"/>
</dbReference>
<dbReference type="PANTHER" id="PTHR45629">
    <property type="entry name" value="SNF2/RAD54 FAMILY MEMBER"/>
    <property type="match status" value="1"/>
</dbReference>
<proteinExistence type="predicted"/>
<dbReference type="InterPro" id="IPR014001">
    <property type="entry name" value="Helicase_ATP-bd"/>
</dbReference>
<dbReference type="OrthoDB" id="413460at2759"/>
<name>A0A1B9GQC5_9TREE</name>
<reference evidence="8" key="2">
    <citation type="submission" date="2013-12" db="EMBL/GenBank/DDBJ databases">
        <title>Evolution of pathogenesis and genome organization in the Tremellales.</title>
        <authorList>
            <person name="Cuomo C."/>
            <person name="Litvintseva A."/>
            <person name="Heitman J."/>
            <person name="Chen Y."/>
            <person name="Sun S."/>
            <person name="Springer D."/>
            <person name="Dromer F."/>
            <person name="Young S."/>
            <person name="Zeng Q."/>
            <person name="Chapman S."/>
            <person name="Gujja S."/>
            <person name="Saif S."/>
            <person name="Birren B."/>
        </authorList>
    </citation>
    <scope>NUCLEOTIDE SEQUENCE [LARGE SCALE GENOMIC DNA]</scope>
    <source>
        <strain evidence="8">BCC8398</strain>
    </source>
</reference>
<evidence type="ECO:0000313" key="8">
    <source>
        <dbReference type="Proteomes" id="UP000092666"/>
    </source>
</evidence>
<dbReference type="GO" id="GO:0015616">
    <property type="term" value="F:DNA translocase activity"/>
    <property type="evidence" value="ECO:0007669"/>
    <property type="project" value="TreeGrafter"/>
</dbReference>
<keyword evidence="3" id="KW-0067">ATP-binding</keyword>
<feature type="domain" description="Helicase ATP-binding" evidence="5">
    <location>
        <begin position="353"/>
        <end position="531"/>
    </location>
</feature>
<dbReference type="SMART" id="SM00490">
    <property type="entry name" value="HELICc"/>
    <property type="match status" value="1"/>
</dbReference>
<dbReference type="STRING" id="1296120.A0A1B9GQC5"/>
<feature type="compositionally biased region" description="Basic and acidic residues" evidence="4">
    <location>
        <begin position="1054"/>
        <end position="1070"/>
    </location>
</feature>
<feature type="region of interest" description="Disordered" evidence="4">
    <location>
        <begin position="232"/>
        <end position="256"/>
    </location>
</feature>
<dbReference type="InterPro" id="IPR038718">
    <property type="entry name" value="SNF2-like_sf"/>
</dbReference>
<keyword evidence="2" id="KW-0378">Hydrolase</keyword>
<dbReference type="InterPro" id="IPR049730">
    <property type="entry name" value="SNF2/RAD54-like_C"/>
</dbReference>
<evidence type="ECO:0000256" key="2">
    <source>
        <dbReference type="ARBA" id="ARBA00022801"/>
    </source>
</evidence>
<dbReference type="InterPro" id="IPR001650">
    <property type="entry name" value="Helicase_C-like"/>
</dbReference>
<dbReference type="PROSITE" id="PS51192">
    <property type="entry name" value="HELICASE_ATP_BIND_1"/>
    <property type="match status" value="1"/>
</dbReference>
<dbReference type="Gene3D" id="3.40.50.10810">
    <property type="entry name" value="Tandem AAA-ATPase domain"/>
    <property type="match status" value="1"/>
</dbReference>
<dbReference type="InterPro" id="IPR050496">
    <property type="entry name" value="SNF2_RAD54_helicase_repair"/>
</dbReference>
<dbReference type="CDD" id="cd18004">
    <property type="entry name" value="DEXHc_RAD54"/>
    <property type="match status" value="1"/>
</dbReference>
<sequence>MTLSPHAGPSRAKRSLGDMLDAIPTQVDSIPDSCSEASSEDEEEITLPTPRPIPLTPLVTQPRGLAGLKGKGKALEMPRLQNQVEASMGRNGRLVYQVTPSNKYAEYYAVQWRKPQQKKTWDGDAHIKVEGTKITMIDENGECKATGGLGDRILEPDVEFRLGNLELCIDCQVTEEVFKSSTTILNRPKPPSIAAPTAYRATTFAKPFKAPTPTHKAKPVAGYIPARTTSNEATLNSPLAGPSRVPLSSTSKTPPPLFKPKAIPADKFYAATPKKPGNRIILGEKNSKERMQWGGALHDPKAEGAVVMKRPPEKWAKVKGTEVVDVVLDPILGSIMRDHQKEGVKFMYECVMGLTGAEAEGCILADDMGLGKTLQTIALIHTLLRQSPFANQHSVIKKALVVCPVTVVDNWRKEFRKWSLSVISRVDRRINVVAVDGSENSKINAFVSGSGRKSLTVSYNDHDSKKLKSCVPPIDLIVCDEGQRLKSKDNKNKTIKMFDELRTVRRVILSGTPIQNQLAEYWAMANFTCPGILGKYNAFNKQYEKPIMAGRAVGASAAVVQLGEERAAELTKVSKEFVLRREANVMQNFLPPKNEYVVFVAPSQLQLSVLESLLNPSIVSGFIRGYGAQSLALIDLMRKISNSPMLLKKKDEDGIASEDLGTAISAAKSAIPLETNVNDVNTSGKMVVLDKMLHSIWNETKEKVVVVSNWTSTLNLIQDLMKIRKYPYVRLDGSTPQKQRQDLVDTFNRDVRREEAFVFLLSAKAGGIGLNLIGGSRLFLFDSDWNPSTDLQAMARIHRDGQKRPVYIYRLLTTNAIDEKIYQRQITKMGLSEQMMDQGQASKESKDSFSSAELKDIFTLKTATNGCQTHDLLGCDCIEVGRRLLDSESTSVAGDGVDEYPDNDDRQPEKATFVNAANYDPEPTPRMLRKAAAEQRQKLQALRKWTHFDGYNHASFRGVTDNLLYNLMYGEWDSDEAASKSPKKSSAGAAALSATSDLEDAELDEEAEDRMEGKSEKNKKKRRKVQVGSDDGQEACLGDSVPDSADEAEDDADNDRGNDDEQKDGDHDQDLQSANEDSNNESPIIPSKRKSRSSTNFNNKNASKAASKTKSKVKRSTRTSSMFDRDNYDSNDQEGGSKKTKHDLVKIAERGHAGRIMFVFEKMSKARLG</sequence>
<feature type="region of interest" description="Disordered" evidence="4">
    <location>
        <begin position="976"/>
        <end position="1144"/>
    </location>
</feature>
<dbReference type="GO" id="GO:0000724">
    <property type="term" value="P:double-strand break repair via homologous recombination"/>
    <property type="evidence" value="ECO:0007669"/>
    <property type="project" value="TreeGrafter"/>
</dbReference>
<dbReference type="SUPFAM" id="SSF52540">
    <property type="entry name" value="P-loop containing nucleoside triphosphate hydrolases"/>
    <property type="match status" value="2"/>
</dbReference>
<feature type="compositionally biased region" description="Polar residues" evidence="4">
    <location>
        <begin position="1071"/>
        <end position="1082"/>
    </location>
</feature>
<reference evidence="7 8" key="1">
    <citation type="submission" date="2013-07" db="EMBL/GenBank/DDBJ databases">
        <title>The Genome Sequence of Cryptococcus heveanensis BCC8398.</title>
        <authorList>
            <consortium name="The Broad Institute Genome Sequencing Platform"/>
            <person name="Cuomo C."/>
            <person name="Litvintseva A."/>
            <person name="Chen Y."/>
            <person name="Heitman J."/>
            <person name="Sun S."/>
            <person name="Springer D."/>
            <person name="Dromer F."/>
            <person name="Young S.K."/>
            <person name="Zeng Q."/>
            <person name="Gargeya S."/>
            <person name="Fitzgerald M."/>
            <person name="Abouelleil A."/>
            <person name="Alvarado L."/>
            <person name="Berlin A.M."/>
            <person name="Chapman S.B."/>
            <person name="Dewar J."/>
            <person name="Goldberg J."/>
            <person name="Griggs A."/>
            <person name="Gujja S."/>
            <person name="Hansen M."/>
            <person name="Howarth C."/>
            <person name="Imamovic A."/>
            <person name="Larimer J."/>
            <person name="McCowan C."/>
            <person name="Murphy C."/>
            <person name="Pearson M."/>
            <person name="Priest M."/>
            <person name="Roberts A."/>
            <person name="Saif S."/>
            <person name="Shea T."/>
            <person name="Sykes S."/>
            <person name="Wortman J."/>
            <person name="Nusbaum C."/>
            <person name="Birren B."/>
        </authorList>
    </citation>
    <scope>NUCLEOTIDE SEQUENCE [LARGE SCALE GENOMIC DNA]</scope>
    <source>
        <strain evidence="7 8">BCC8398</strain>
    </source>
</reference>
<dbReference type="CDD" id="cd18793">
    <property type="entry name" value="SF2_C_SNF"/>
    <property type="match status" value="1"/>
</dbReference>
<dbReference type="SMART" id="SM00487">
    <property type="entry name" value="DEXDc"/>
    <property type="match status" value="1"/>
</dbReference>
<dbReference type="Proteomes" id="UP000092666">
    <property type="component" value="Unassembled WGS sequence"/>
</dbReference>
<evidence type="ECO:0000256" key="4">
    <source>
        <dbReference type="SAM" id="MobiDB-lite"/>
    </source>
</evidence>
<evidence type="ECO:0000259" key="6">
    <source>
        <dbReference type="PROSITE" id="PS51194"/>
    </source>
</evidence>
<evidence type="ECO:0000256" key="1">
    <source>
        <dbReference type="ARBA" id="ARBA00022741"/>
    </source>
</evidence>
<evidence type="ECO:0008006" key="9">
    <source>
        <dbReference type="Google" id="ProtNLM"/>
    </source>
</evidence>
<feature type="domain" description="Helicase C-terminal" evidence="6">
    <location>
        <begin position="688"/>
        <end position="850"/>
    </location>
</feature>
<evidence type="ECO:0000259" key="5">
    <source>
        <dbReference type="PROSITE" id="PS51192"/>
    </source>
</evidence>
<dbReference type="GO" id="GO:0005524">
    <property type="term" value="F:ATP binding"/>
    <property type="evidence" value="ECO:0007669"/>
    <property type="project" value="InterPro"/>
</dbReference>
<dbReference type="AlphaFoldDB" id="A0A1B9GQC5"/>
<keyword evidence="8" id="KW-1185">Reference proteome</keyword>
<feature type="region of interest" description="Disordered" evidence="4">
    <location>
        <begin position="1"/>
        <end position="57"/>
    </location>
</feature>
<keyword evidence="1" id="KW-0547">Nucleotide-binding</keyword>
<dbReference type="EMBL" id="KV700126">
    <property type="protein sequence ID" value="OCF33270.1"/>
    <property type="molecule type" value="Genomic_DNA"/>
</dbReference>
<dbReference type="PROSITE" id="PS51194">
    <property type="entry name" value="HELICASE_CTER"/>
    <property type="match status" value="1"/>
</dbReference>
<dbReference type="Pfam" id="PF00271">
    <property type="entry name" value="Helicase_C"/>
    <property type="match status" value="1"/>
</dbReference>
<feature type="compositionally biased region" description="Low complexity" evidence="4">
    <location>
        <begin position="984"/>
        <end position="996"/>
    </location>
</feature>